<feature type="transmembrane region" description="Helical" evidence="1">
    <location>
        <begin position="230"/>
        <end position="249"/>
    </location>
</feature>
<feature type="transmembrane region" description="Helical" evidence="1">
    <location>
        <begin position="12"/>
        <end position="35"/>
    </location>
</feature>
<dbReference type="PANTHER" id="PTHR40465:SF1">
    <property type="entry name" value="DUF6534 DOMAIN-CONTAINING PROTEIN"/>
    <property type="match status" value="1"/>
</dbReference>
<keyword evidence="1" id="KW-0812">Transmembrane</keyword>
<reference evidence="3" key="1">
    <citation type="submission" date="2020-05" db="EMBL/GenBank/DDBJ databases">
        <title>Mycena genomes resolve the evolution of fungal bioluminescence.</title>
        <authorList>
            <person name="Tsai I.J."/>
        </authorList>
    </citation>
    <scope>NUCLEOTIDE SEQUENCE</scope>
    <source>
        <strain evidence="3">160909Yilan</strain>
    </source>
</reference>
<name>A0A8H6XU38_9AGAR</name>
<dbReference type="InterPro" id="IPR045339">
    <property type="entry name" value="DUF6534"/>
</dbReference>
<gene>
    <name evidence="3" type="ORF">MSAN_01798000</name>
</gene>
<sequence>MDNQDINATLGALQIGVLISFVLFGVATTQCYVYFTRFPEDSSRVKAVTAFVWLCDAANTICLGHILYTLTISDYAHPDHLNSPPPRSLSASTLFTGFTATSVQAFFGFRIYAFTKKIYIPALIWFMAFLHLLGRLILFSTTLHTSSLNTYVIRWEWLIATNWSISVATDVVITTTLVFVLYGQRSQAHRKTAALVDKIIVWTIETGMLTSVTTSVMLACFVTMKQNYVWIAFYAISAQFFANSLMTSLNSRASLRSMEGIFLQDVSTSNRPASNVVHVQTVRQVTYGDDPSRKFSAAV</sequence>
<proteinExistence type="predicted"/>
<keyword evidence="1" id="KW-1133">Transmembrane helix</keyword>
<feature type="transmembrane region" description="Helical" evidence="1">
    <location>
        <begin position="202"/>
        <end position="224"/>
    </location>
</feature>
<feature type="transmembrane region" description="Helical" evidence="1">
    <location>
        <begin position="119"/>
        <end position="143"/>
    </location>
</feature>
<keyword evidence="4" id="KW-1185">Reference proteome</keyword>
<protein>
    <recommendedName>
        <fullName evidence="2">DUF6534 domain-containing protein</fullName>
    </recommendedName>
</protein>
<dbReference type="Proteomes" id="UP000623467">
    <property type="component" value="Unassembled WGS sequence"/>
</dbReference>
<evidence type="ECO:0000256" key="1">
    <source>
        <dbReference type="SAM" id="Phobius"/>
    </source>
</evidence>
<dbReference type="PANTHER" id="PTHR40465">
    <property type="entry name" value="CHROMOSOME 1, WHOLE GENOME SHOTGUN SEQUENCE"/>
    <property type="match status" value="1"/>
</dbReference>
<evidence type="ECO:0000259" key="2">
    <source>
        <dbReference type="Pfam" id="PF20152"/>
    </source>
</evidence>
<feature type="transmembrane region" description="Helical" evidence="1">
    <location>
        <begin position="47"/>
        <end position="68"/>
    </location>
</feature>
<keyword evidence="1" id="KW-0472">Membrane</keyword>
<evidence type="ECO:0000313" key="3">
    <source>
        <dbReference type="EMBL" id="KAF7346606.1"/>
    </source>
</evidence>
<feature type="transmembrane region" description="Helical" evidence="1">
    <location>
        <begin position="88"/>
        <end position="107"/>
    </location>
</feature>
<evidence type="ECO:0000313" key="4">
    <source>
        <dbReference type="Proteomes" id="UP000623467"/>
    </source>
</evidence>
<dbReference type="EMBL" id="JACAZH010000018">
    <property type="protein sequence ID" value="KAF7346606.1"/>
    <property type="molecule type" value="Genomic_DNA"/>
</dbReference>
<feature type="transmembrane region" description="Helical" evidence="1">
    <location>
        <begin position="163"/>
        <end position="182"/>
    </location>
</feature>
<organism evidence="3 4">
    <name type="scientific">Mycena sanguinolenta</name>
    <dbReference type="NCBI Taxonomy" id="230812"/>
    <lineage>
        <taxon>Eukaryota</taxon>
        <taxon>Fungi</taxon>
        <taxon>Dikarya</taxon>
        <taxon>Basidiomycota</taxon>
        <taxon>Agaricomycotina</taxon>
        <taxon>Agaricomycetes</taxon>
        <taxon>Agaricomycetidae</taxon>
        <taxon>Agaricales</taxon>
        <taxon>Marasmiineae</taxon>
        <taxon>Mycenaceae</taxon>
        <taxon>Mycena</taxon>
    </lineage>
</organism>
<dbReference type="OrthoDB" id="2535105at2759"/>
<accession>A0A8H6XU38</accession>
<feature type="domain" description="DUF6534" evidence="2">
    <location>
        <begin position="166"/>
        <end position="254"/>
    </location>
</feature>
<dbReference type="AlphaFoldDB" id="A0A8H6XU38"/>
<comment type="caution">
    <text evidence="3">The sequence shown here is derived from an EMBL/GenBank/DDBJ whole genome shotgun (WGS) entry which is preliminary data.</text>
</comment>
<dbReference type="Pfam" id="PF20152">
    <property type="entry name" value="DUF6534"/>
    <property type="match status" value="1"/>
</dbReference>